<dbReference type="OrthoDB" id="1918363at2759"/>
<evidence type="ECO:0000313" key="6">
    <source>
        <dbReference type="EMBL" id="GBG85158.1"/>
    </source>
</evidence>
<evidence type="ECO:0000256" key="3">
    <source>
        <dbReference type="ARBA" id="ARBA00023274"/>
    </source>
</evidence>
<dbReference type="STRING" id="69332.A0A388LS43"/>
<dbReference type="PANTHER" id="PTHR10724">
    <property type="entry name" value="30S RIBOSOMAL PROTEIN S1"/>
    <property type="match status" value="1"/>
</dbReference>
<evidence type="ECO:0000259" key="5">
    <source>
        <dbReference type="PROSITE" id="PS50126"/>
    </source>
</evidence>
<feature type="compositionally biased region" description="Low complexity" evidence="4">
    <location>
        <begin position="31"/>
        <end position="46"/>
    </location>
</feature>
<dbReference type="AlphaFoldDB" id="A0A388LS43"/>
<dbReference type="Gene3D" id="2.40.50.140">
    <property type="entry name" value="Nucleic acid-binding proteins"/>
    <property type="match status" value="1"/>
</dbReference>
<dbReference type="GO" id="GO:1990904">
    <property type="term" value="C:ribonucleoprotein complex"/>
    <property type="evidence" value="ECO:0007669"/>
    <property type="project" value="UniProtKB-KW"/>
</dbReference>
<feature type="domain" description="S1 motif" evidence="5">
    <location>
        <begin position="462"/>
        <end position="539"/>
    </location>
</feature>
<dbReference type="InterPro" id="IPR003029">
    <property type="entry name" value="S1_domain"/>
</dbReference>
<organism evidence="6 7">
    <name type="scientific">Chara braunii</name>
    <name type="common">Braun's stonewort</name>
    <dbReference type="NCBI Taxonomy" id="69332"/>
    <lineage>
        <taxon>Eukaryota</taxon>
        <taxon>Viridiplantae</taxon>
        <taxon>Streptophyta</taxon>
        <taxon>Charophyceae</taxon>
        <taxon>Charales</taxon>
        <taxon>Characeae</taxon>
        <taxon>Chara</taxon>
    </lineage>
</organism>
<feature type="region of interest" description="Disordered" evidence="4">
    <location>
        <begin position="31"/>
        <end position="50"/>
    </location>
</feature>
<dbReference type="GO" id="GO:0003729">
    <property type="term" value="F:mRNA binding"/>
    <property type="evidence" value="ECO:0007669"/>
    <property type="project" value="TreeGrafter"/>
</dbReference>
<dbReference type="SUPFAM" id="SSF50249">
    <property type="entry name" value="Nucleic acid-binding proteins"/>
    <property type="match status" value="1"/>
</dbReference>
<evidence type="ECO:0000256" key="2">
    <source>
        <dbReference type="ARBA" id="ARBA00022980"/>
    </source>
</evidence>
<dbReference type="InterPro" id="IPR012340">
    <property type="entry name" value="NA-bd_OB-fold"/>
</dbReference>
<accession>A0A388LS43</accession>
<evidence type="ECO:0000313" key="7">
    <source>
        <dbReference type="Proteomes" id="UP000265515"/>
    </source>
</evidence>
<feature type="region of interest" description="Disordered" evidence="4">
    <location>
        <begin position="304"/>
        <end position="335"/>
    </location>
</feature>
<proteinExistence type="inferred from homology"/>
<feature type="compositionally biased region" description="Low complexity" evidence="4">
    <location>
        <begin position="316"/>
        <end position="332"/>
    </location>
</feature>
<dbReference type="InterPro" id="IPR050437">
    <property type="entry name" value="Ribos_protein_bS1-like"/>
</dbReference>
<dbReference type="GO" id="GO:0006412">
    <property type="term" value="P:translation"/>
    <property type="evidence" value="ECO:0007669"/>
    <property type="project" value="TreeGrafter"/>
</dbReference>
<keyword evidence="3" id="KW-0687">Ribonucleoprotein</keyword>
<evidence type="ECO:0000256" key="4">
    <source>
        <dbReference type="SAM" id="MobiDB-lite"/>
    </source>
</evidence>
<dbReference type="Gramene" id="GBG85158">
    <property type="protein sequence ID" value="GBG85158"/>
    <property type="gene ID" value="CBR_g39723"/>
</dbReference>
<sequence>MAKVSDCICGLASSSSTSASSMAATCHSLGSRSGSGGLRAAAASLSNPRRQQTWGPREIRVFEECLSVADRKGAESVTRGVQTKPARLVSGVVETGPLRWGGGAKPAGTSVGCLRERWWDGEASVHVEGGGSLCAEIGWRRRDRRWPRRHGVLAAILVADSGAGGADGRRRSRETTMSHQRVFIFPRATEAARADMATVDSLEAEQEEPRRYQDEVKLGQEGVEGADGAYAVQEDGGEEEEEEEEEGGYMPQAGDEVMGVVVGIDERGVDINIGARKFGRLPVKEYVPPNLYACQLSVWHRTKSNDDMSSSEDDTSAATVASSSSTEEVSSVNGVASNDVAKGAMSAEAGAGAGAGEADSAGTQSSKPSAEMVIEAGMELPFVVLGETISGRPLLSARAFAERIAWERIQQLAEVREPVEVVALDWNRGGIVSNVEGIRAFCPIPHLVTGRTGANDLQSLLGTKLYVQVIEYDQQAKEVIVSEKRGKIQRPWHRGLLHISRISKMHVSQVEDVFSVGDRISAIVVSSEPSSGRIALRSSADGRTLQAAP</sequence>
<dbReference type="GO" id="GO:0009570">
    <property type="term" value="C:chloroplast stroma"/>
    <property type="evidence" value="ECO:0007669"/>
    <property type="project" value="TreeGrafter"/>
</dbReference>
<name>A0A388LS43_CHABU</name>
<evidence type="ECO:0000256" key="1">
    <source>
        <dbReference type="ARBA" id="ARBA00006767"/>
    </source>
</evidence>
<reference evidence="6 7" key="1">
    <citation type="journal article" date="2018" name="Cell">
        <title>The Chara Genome: Secondary Complexity and Implications for Plant Terrestrialization.</title>
        <authorList>
            <person name="Nishiyama T."/>
            <person name="Sakayama H."/>
            <person name="Vries J.D."/>
            <person name="Buschmann H."/>
            <person name="Saint-Marcoux D."/>
            <person name="Ullrich K.K."/>
            <person name="Haas F.B."/>
            <person name="Vanderstraeten L."/>
            <person name="Becker D."/>
            <person name="Lang D."/>
            <person name="Vosolsobe S."/>
            <person name="Rombauts S."/>
            <person name="Wilhelmsson P.K.I."/>
            <person name="Janitza P."/>
            <person name="Kern R."/>
            <person name="Heyl A."/>
            <person name="Rumpler F."/>
            <person name="Villalobos L.I.A.C."/>
            <person name="Clay J.M."/>
            <person name="Skokan R."/>
            <person name="Toyoda A."/>
            <person name="Suzuki Y."/>
            <person name="Kagoshima H."/>
            <person name="Schijlen E."/>
            <person name="Tajeshwar N."/>
            <person name="Catarino B."/>
            <person name="Hetherington A.J."/>
            <person name="Saltykova A."/>
            <person name="Bonnot C."/>
            <person name="Breuninger H."/>
            <person name="Symeonidi A."/>
            <person name="Radhakrishnan G.V."/>
            <person name="Van Nieuwerburgh F."/>
            <person name="Deforce D."/>
            <person name="Chang C."/>
            <person name="Karol K.G."/>
            <person name="Hedrich R."/>
            <person name="Ulvskov P."/>
            <person name="Glockner G."/>
            <person name="Delwiche C.F."/>
            <person name="Petrasek J."/>
            <person name="Van de Peer Y."/>
            <person name="Friml J."/>
            <person name="Beilby M."/>
            <person name="Dolan L."/>
            <person name="Kohara Y."/>
            <person name="Sugano S."/>
            <person name="Fujiyama A."/>
            <person name="Delaux P.-M."/>
            <person name="Quint M."/>
            <person name="TheiBen G."/>
            <person name="Hagemann M."/>
            <person name="Harholt J."/>
            <person name="Dunand C."/>
            <person name="Zachgo S."/>
            <person name="Langdale J."/>
            <person name="Maumus F."/>
            <person name="Straeten D.V.D."/>
            <person name="Gould S.B."/>
            <person name="Rensing S.A."/>
        </authorList>
    </citation>
    <scope>NUCLEOTIDE SEQUENCE [LARGE SCALE GENOMIC DNA]</scope>
    <source>
        <strain evidence="6 7">S276</strain>
    </source>
</reference>
<comment type="similarity">
    <text evidence="1">Belongs to the bacterial ribosomal protein bS1 family.</text>
</comment>
<keyword evidence="7" id="KW-1185">Reference proteome</keyword>
<dbReference type="SMART" id="SM00316">
    <property type="entry name" value="S1"/>
    <property type="match status" value="2"/>
</dbReference>
<dbReference type="CDD" id="cd04465">
    <property type="entry name" value="S1_RPS1_repeat_ec2_hs2"/>
    <property type="match status" value="1"/>
</dbReference>
<dbReference type="Proteomes" id="UP000265515">
    <property type="component" value="Unassembled WGS sequence"/>
</dbReference>
<protein>
    <recommendedName>
        <fullName evidence="5">S1 motif domain-containing protein</fullName>
    </recommendedName>
</protein>
<dbReference type="GO" id="GO:0003735">
    <property type="term" value="F:structural constituent of ribosome"/>
    <property type="evidence" value="ECO:0007669"/>
    <property type="project" value="TreeGrafter"/>
</dbReference>
<dbReference type="GO" id="GO:0005840">
    <property type="term" value="C:ribosome"/>
    <property type="evidence" value="ECO:0007669"/>
    <property type="project" value="UniProtKB-KW"/>
</dbReference>
<keyword evidence="2" id="KW-0689">Ribosomal protein</keyword>
<gene>
    <name evidence="6" type="ORF">CBR_g39723</name>
</gene>
<comment type="caution">
    <text evidence="6">The sequence shown here is derived from an EMBL/GenBank/DDBJ whole genome shotgun (WGS) entry which is preliminary data.</text>
</comment>
<dbReference type="PROSITE" id="PS50126">
    <property type="entry name" value="S1"/>
    <property type="match status" value="1"/>
</dbReference>
<dbReference type="EMBL" id="BFEA01000507">
    <property type="protein sequence ID" value="GBG85158.1"/>
    <property type="molecule type" value="Genomic_DNA"/>
</dbReference>
<dbReference type="PANTHER" id="PTHR10724:SF7">
    <property type="entry name" value="SMALL RIBOSOMAL SUBUNIT PROTEIN BS1C"/>
    <property type="match status" value="1"/>
</dbReference>